<feature type="domain" description="N-acetyltransferase" evidence="1">
    <location>
        <begin position="7"/>
        <end position="159"/>
    </location>
</feature>
<dbReference type="SUPFAM" id="SSF55729">
    <property type="entry name" value="Acyl-CoA N-acyltransferases (Nat)"/>
    <property type="match status" value="1"/>
</dbReference>
<dbReference type="InterPro" id="IPR016181">
    <property type="entry name" value="Acyl_CoA_acyltransferase"/>
</dbReference>
<reference evidence="2" key="2">
    <citation type="submission" date="2023-01" db="EMBL/GenBank/DDBJ databases">
        <authorList>
            <person name="Sun Q."/>
            <person name="Evtushenko L."/>
        </authorList>
    </citation>
    <scope>NUCLEOTIDE SEQUENCE</scope>
    <source>
        <strain evidence="2">VKM Ac-1940</strain>
    </source>
</reference>
<dbReference type="AlphaFoldDB" id="A0A9W6M466"/>
<organism evidence="2 3">
    <name type="scientific">Microbacterium dextranolyticum</name>
    <dbReference type="NCBI Taxonomy" id="36806"/>
    <lineage>
        <taxon>Bacteria</taxon>
        <taxon>Bacillati</taxon>
        <taxon>Actinomycetota</taxon>
        <taxon>Actinomycetes</taxon>
        <taxon>Micrococcales</taxon>
        <taxon>Microbacteriaceae</taxon>
        <taxon>Microbacterium</taxon>
    </lineage>
</organism>
<dbReference type="Pfam" id="PF00583">
    <property type="entry name" value="Acetyltransf_1"/>
    <property type="match status" value="1"/>
</dbReference>
<dbReference type="RefSeq" id="WP_204962497.1">
    <property type="nucleotide sequence ID" value="NZ_BAAAUR010000002.1"/>
</dbReference>
<accession>A0A9W6M466</accession>
<dbReference type="Gene3D" id="3.10.450.50">
    <property type="match status" value="1"/>
</dbReference>
<dbReference type="Pfam" id="PF14534">
    <property type="entry name" value="DUF4440"/>
    <property type="match status" value="1"/>
</dbReference>
<dbReference type="EMBL" id="BSER01000001">
    <property type="protein sequence ID" value="GLJ93959.1"/>
    <property type="molecule type" value="Genomic_DNA"/>
</dbReference>
<evidence type="ECO:0000259" key="1">
    <source>
        <dbReference type="PROSITE" id="PS51186"/>
    </source>
</evidence>
<proteinExistence type="predicted"/>
<dbReference type="PROSITE" id="PS51186">
    <property type="entry name" value="GNAT"/>
    <property type="match status" value="1"/>
</dbReference>
<dbReference type="GO" id="GO:0016747">
    <property type="term" value="F:acyltransferase activity, transferring groups other than amino-acyl groups"/>
    <property type="evidence" value="ECO:0007669"/>
    <property type="project" value="InterPro"/>
</dbReference>
<dbReference type="Gene3D" id="3.40.630.30">
    <property type="match status" value="1"/>
</dbReference>
<sequence>MEEEIEMTARPRTDRDLEQIVSWIPDADALFLFSGTRLSWPLTEAGLRDLTHTAGLVAFGVVDARGDLVGHFDLAVEGGCARLGRVIVDPARRGRGRGYARGLLRVAGEQAGRLGAEVVRLNVVTTNEPAIRAYRRAGFTVVADGSNRPDVTVMECSFRPATDPASAISEREDRFRAVRAAELDLLDPATRADAQRVGALLHPDFVEIGRSGRRWKRAETIAALAEEQGFVTPQTDDWQFGDVAGGAVLVTYRIVGPEASSRHASLWDVTGTTPVLRYHQGTVLPEQ</sequence>
<reference evidence="2" key="1">
    <citation type="journal article" date="2014" name="Int. J. Syst. Evol. Microbiol.">
        <title>Complete genome sequence of Corynebacterium casei LMG S-19264T (=DSM 44701T), isolated from a smear-ripened cheese.</title>
        <authorList>
            <consortium name="US DOE Joint Genome Institute (JGI-PGF)"/>
            <person name="Walter F."/>
            <person name="Albersmeier A."/>
            <person name="Kalinowski J."/>
            <person name="Ruckert C."/>
        </authorList>
    </citation>
    <scope>NUCLEOTIDE SEQUENCE</scope>
    <source>
        <strain evidence="2">VKM Ac-1940</strain>
    </source>
</reference>
<dbReference type="Proteomes" id="UP001142291">
    <property type="component" value="Unassembled WGS sequence"/>
</dbReference>
<gene>
    <name evidence="2" type="ORF">GCM10017591_00200</name>
</gene>
<name>A0A9W6M466_9MICO</name>
<protein>
    <recommendedName>
        <fullName evidence="1">N-acetyltransferase domain-containing protein</fullName>
    </recommendedName>
</protein>
<dbReference type="InterPro" id="IPR027843">
    <property type="entry name" value="DUF4440"/>
</dbReference>
<keyword evidence="3" id="KW-1185">Reference proteome</keyword>
<dbReference type="InterPro" id="IPR032710">
    <property type="entry name" value="NTF2-like_dom_sf"/>
</dbReference>
<evidence type="ECO:0000313" key="2">
    <source>
        <dbReference type="EMBL" id="GLJ93959.1"/>
    </source>
</evidence>
<evidence type="ECO:0000313" key="3">
    <source>
        <dbReference type="Proteomes" id="UP001142291"/>
    </source>
</evidence>
<comment type="caution">
    <text evidence="2">The sequence shown here is derived from an EMBL/GenBank/DDBJ whole genome shotgun (WGS) entry which is preliminary data.</text>
</comment>
<dbReference type="SUPFAM" id="SSF54427">
    <property type="entry name" value="NTF2-like"/>
    <property type="match status" value="1"/>
</dbReference>
<dbReference type="InterPro" id="IPR000182">
    <property type="entry name" value="GNAT_dom"/>
</dbReference>